<proteinExistence type="predicted"/>
<keyword evidence="2" id="KW-1185">Reference proteome</keyword>
<dbReference type="EMBL" id="LR778301">
    <property type="protein sequence ID" value="CAB1367194.1"/>
    <property type="molecule type" value="Genomic_DNA"/>
</dbReference>
<reference evidence="1 2" key="1">
    <citation type="submission" date="2020-03" db="EMBL/GenBank/DDBJ databases">
        <authorList>
            <consortium name="Genoscope - CEA"/>
            <person name="William W."/>
        </authorList>
    </citation>
    <scope>NUCLEOTIDE SEQUENCE [LARGE SCALE GENOMIC DNA]</scope>
    <source>
        <strain evidence="2">DSM 16959</strain>
    </source>
</reference>
<evidence type="ECO:0000313" key="2">
    <source>
        <dbReference type="Proteomes" id="UP000515733"/>
    </source>
</evidence>
<organism evidence="1 2">
    <name type="scientific">Denitratisoma oestradiolicum</name>
    <dbReference type="NCBI Taxonomy" id="311182"/>
    <lineage>
        <taxon>Bacteria</taxon>
        <taxon>Pseudomonadati</taxon>
        <taxon>Pseudomonadota</taxon>
        <taxon>Betaproteobacteria</taxon>
        <taxon>Nitrosomonadales</taxon>
        <taxon>Sterolibacteriaceae</taxon>
        <taxon>Denitratisoma</taxon>
    </lineage>
</organism>
<gene>
    <name evidence="1" type="ORF">DENOEST_0022</name>
</gene>
<dbReference type="AlphaFoldDB" id="A0A6S6YHJ7"/>
<dbReference type="Proteomes" id="UP000515733">
    <property type="component" value="Chromosome"/>
</dbReference>
<sequence length="57" mass="6735">MVQVKLVLRIAKQKDRRAHNIVVQITAPNGLNDNAKTEDERQLVMRLLKRWHIVTEF</sequence>
<name>A0A6S6YHJ7_9PROT</name>
<protein>
    <submittedName>
        <fullName evidence="1">Uncharacterized protein</fullName>
    </submittedName>
</protein>
<accession>A0A6S6YHJ7</accession>
<dbReference type="KEGG" id="doe:DENOEST_0022"/>
<evidence type="ECO:0000313" key="1">
    <source>
        <dbReference type="EMBL" id="CAB1367194.1"/>
    </source>
</evidence>